<organism evidence="4 5">
    <name type="scientific">Zingiber officinale</name>
    <name type="common">Ginger</name>
    <name type="synonym">Amomum zingiber</name>
    <dbReference type="NCBI Taxonomy" id="94328"/>
    <lineage>
        <taxon>Eukaryota</taxon>
        <taxon>Viridiplantae</taxon>
        <taxon>Streptophyta</taxon>
        <taxon>Embryophyta</taxon>
        <taxon>Tracheophyta</taxon>
        <taxon>Spermatophyta</taxon>
        <taxon>Magnoliopsida</taxon>
        <taxon>Liliopsida</taxon>
        <taxon>Zingiberales</taxon>
        <taxon>Zingiberaceae</taxon>
        <taxon>Zingiber</taxon>
    </lineage>
</organism>
<gene>
    <name evidence="4" type="ORF">ZIOFF_032642</name>
</gene>
<dbReference type="Proteomes" id="UP000734854">
    <property type="component" value="Unassembled WGS sequence"/>
</dbReference>
<comment type="caution">
    <text evidence="4">The sequence shown here is derived from an EMBL/GenBank/DDBJ whole genome shotgun (WGS) entry which is preliminary data.</text>
</comment>
<evidence type="ECO:0000313" key="4">
    <source>
        <dbReference type="EMBL" id="KAG6507300.1"/>
    </source>
</evidence>
<dbReference type="SUPFAM" id="SSF63491">
    <property type="entry name" value="BAG domain"/>
    <property type="match status" value="1"/>
</dbReference>
<feature type="domain" description="BAG" evidence="3">
    <location>
        <begin position="265"/>
        <end position="321"/>
    </location>
</feature>
<sequence>MLLRMFPIVLTNVKTHQDLLVMELEMTFYGGHDAQEQKDEEAKKREIERVLCFLSHFAALMACPHHHRYAHTQTRSNQCCRRSCCCSSSFYSSDYCCCCCCSNTSPLTTSGHLPQTLAAQILLQHSPQLMPSLYSKLQQQPPQPPLFPGLHHGEESRLPPHHLHDHQQQPHPLVQSLLCRIAALESSFSHVPPSHSSPSPSPAMERPSTRHFPPSARSNFYCAPSLRDLAARRIQAAFRRFLLRRSQTLRHLKELAAMKSHVVDLRSALSDKTRVDPKALTERVMDLLFRLDAIQSGDSMIREGKRSISRELTRILDFIDKVLVKEHQLFLNAVEFAGNGRNLVTFAEDSRRGNEGAEEVLAVKKVSFSEVGKRSRVPFSNHDQFVDEISNFSDQHPVVENLSCEAVGNGQGNHTGAERFHEASDDERSSESSFENGERFESVKQAKNQNGKFGLSAPLPVQMESRRN</sequence>
<feature type="region of interest" description="Disordered" evidence="2">
    <location>
        <begin position="136"/>
        <end position="169"/>
    </location>
</feature>
<dbReference type="GO" id="GO:0051087">
    <property type="term" value="F:protein-folding chaperone binding"/>
    <property type="evidence" value="ECO:0007669"/>
    <property type="project" value="InterPro"/>
</dbReference>
<protein>
    <recommendedName>
        <fullName evidence="3">BAG domain-containing protein</fullName>
    </recommendedName>
</protein>
<feature type="region of interest" description="Disordered" evidence="2">
    <location>
        <begin position="406"/>
        <end position="468"/>
    </location>
</feature>
<feature type="compositionally biased region" description="Basic and acidic residues" evidence="2">
    <location>
        <begin position="416"/>
        <end position="444"/>
    </location>
</feature>
<accession>A0A8J5GP85</accession>
<dbReference type="AlphaFoldDB" id="A0A8J5GP85"/>
<dbReference type="GO" id="GO:0009506">
    <property type="term" value="C:plasmodesma"/>
    <property type="evidence" value="ECO:0007669"/>
    <property type="project" value="TreeGrafter"/>
</dbReference>
<dbReference type="InterPro" id="IPR040400">
    <property type="entry name" value="BAG5/6/7/8"/>
</dbReference>
<dbReference type="GO" id="GO:0006457">
    <property type="term" value="P:protein folding"/>
    <property type="evidence" value="ECO:0007669"/>
    <property type="project" value="TreeGrafter"/>
</dbReference>
<feature type="region of interest" description="Disordered" evidence="2">
    <location>
        <begin position="190"/>
        <end position="216"/>
    </location>
</feature>
<dbReference type="PANTHER" id="PTHR33322">
    <property type="entry name" value="BAG DOMAIN CONTAINING PROTEIN, EXPRESSED"/>
    <property type="match status" value="1"/>
</dbReference>
<dbReference type="EMBL" id="JACMSC010000009">
    <property type="protein sequence ID" value="KAG6507300.1"/>
    <property type="molecule type" value="Genomic_DNA"/>
</dbReference>
<keyword evidence="5" id="KW-1185">Reference proteome</keyword>
<keyword evidence="1" id="KW-0143">Chaperone</keyword>
<evidence type="ECO:0000313" key="5">
    <source>
        <dbReference type="Proteomes" id="UP000734854"/>
    </source>
</evidence>
<dbReference type="PANTHER" id="PTHR33322:SF18">
    <property type="entry name" value="BAG FAMILY MOLECULAR CHAPERONE REGULATOR 8, CHLOROPLASTIC"/>
    <property type="match status" value="1"/>
</dbReference>
<dbReference type="InterPro" id="IPR003103">
    <property type="entry name" value="BAG_domain"/>
</dbReference>
<evidence type="ECO:0000256" key="1">
    <source>
        <dbReference type="ARBA" id="ARBA00023186"/>
    </source>
</evidence>
<evidence type="ECO:0000259" key="3">
    <source>
        <dbReference type="Pfam" id="PF02179"/>
    </source>
</evidence>
<dbReference type="Pfam" id="PF02179">
    <property type="entry name" value="BAG"/>
    <property type="match status" value="1"/>
</dbReference>
<reference evidence="4 5" key="1">
    <citation type="submission" date="2020-08" db="EMBL/GenBank/DDBJ databases">
        <title>Plant Genome Project.</title>
        <authorList>
            <person name="Zhang R.-G."/>
        </authorList>
    </citation>
    <scope>NUCLEOTIDE SEQUENCE [LARGE SCALE GENOMIC DNA]</scope>
    <source>
        <tissue evidence="4">Rhizome</tissue>
    </source>
</reference>
<proteinExistence type="predicted"/>
<evidence type="ECO:0000256" key="2">
    <source>
        <dbReference type="SAM" id="MobiDB-lite"/>
    </source>
</evidence>
<name>A0A8J5GP85_ZINOF</name>